<dbReference type="EMBL" id="CP035495">
    <property type="protein sequence ID" value="QAY63214.1"/>
    <property type="molecule type" value="Genomic_DNA"/>
</dbReference>
<gene>
    <name evidence="6" type="ORF">ET495_08135</name>
</gene>
<organism evidence="6 7">
    <name type="scientific">Xylanimonas allomyrinae</name>
    <dbReference type="NCBI Taxonomy" id="2509459"/>
    <lineage>
        <taxon>Bacteria</taxon>
        <taxon>Bacillati</taxon>
        <taxon>Actinomycetota</taxon>
        <taxon>Actinomycetes</taxon>
        <taxon>Micrococcales</taxon>
        <taxon>Promicromonosporaceae</taxon>
        <taxon>Xylanimonas</taxon>
    </lineage>
</organism>
<dbReference type="SMART" id="SM00382">
    <property type="entry name" value="AAA"/>
    <property type="match status" value="1"/>
</dbReference>
<dbReference type="InterPro" id="IPR017871">
    <property type="entry name" value="ABC_transporter-like_CS"/>
</dbReference>
<dbReference type="InterPro" id="IPR003593">
    <property type="entry name" value="AAA+_ATPase"/>
</dbReference>
<dbReference type="InterPro" id="IPR003439">
    <property type="entry name" value="ABC_transporter-like_ATP-bd"/>
</dbReference>
<keyword evidence="7" id="KW-1185">Reference proteome</keyword>
<reference evidence="6 7" key="1">
    <citation type="submission" date="2019-01" db="EMBL/GenBank/DDBJ databases">
        <title>Genome sequencing of strain 2JSPR-7.</title>
        <authorList>
            <person name="Heo J."/>
            <person name="Kim S.-J."/>
            <person name="Kim J.-S."/>
            <person name="Hong S.-B."/>
            <person name="Kwon S.-W."/>
        </authorList>
    </citation>
    <scope>NUCLEOTIDE SEQUENCE [LARGE SCALE GENOMIC DNA]</scope>
    <source>
        <strain evidence="6 7">2JSPR-7</strain>
    </source>
</reference>
<dbReference type="GO" id="GO:0016887">
    <property type="term" value="F:ATP hydrolysis activity"/>
    <property type="evidence" value="ECO:0007669"/>
    <property type="project" value="InterPro"/>
</dbReference>
<evidence type="ECO:0000256" key="1">
    <source>
        <dbReference type="ARBA" id="ARBA00005417"/>
    </source>
</evidence>
<dbReference type="InterPro" id="IPR027417">
    <property type="entry name" value="P-loop_NTPase"/>
</dbReference>
<comment type="similarity">
    <text evidence="1">Belongs to the ABC transporter superfamily.</text>
</comment>
<keyword evidence="3" id="KW-0547">Nucleotide-binding</keyword>
<dbReference type="GO" id="GO:0005524">
    <property type="term" value="F:ATP binding"/>
    <property type="evidence" value="ECO:0007669"/>
    <property type="project" value="UniProtKB-KW"/>
</dbReference>
<dbReference type="Pfam" id="PF00005">
    <property type="entry name" value="ABC_tran"/>
    <property type="match status" value="1"/>
</dbReference>
<dbReference type="Proteomes" id="UP000291758">
    <property type="component" value="Chromosome"/>
</dbReference>
<keyword evidence="4 6" id="KW-0067">ATP-binding</keyword>
<dbReference type="PANTHER" id="PTHR43335:SF4">
    <property type="entry name" value="ABC TRANSPORTER, ATP-BINDING PROTEIN"/>
    <property type="match status" value="1"/>
</dbReference>
<dbReference type="PROSITE" id="PS50893">
    <property type="entry name" value="ABC_TRANSPORTER_2"/>
    <property type="match status" value="1"/>
</dbReference>
<feature type="domain" description="ABC transporter" evidence="5">
    <location>
        <begin position="2"/>
        <end position="227"/>
    </location>
</feature>
<dbReference type="PANTHER" id="PTHR43335">
    <property type="entry name" value="ABC TRANSPORTER, ATP-BINDING PROTEIN"/>
    <property type="match status" value="1"/>
</dbReference>
<evidence type="ECO:0000313" key="6">
    <source>
        <dbReference type="EMBL" id="QAY63214.1"/>
    </source>
</evidence>
<evidence type="ECO:0000256" key="2">
    <source>
        <dbReference type="ARBA" id="ARBA00022448"/>
    </source>
</evidence>
<protein>
    <submittedName>
        <fullName evidence="6">ATP-binding cassette domain-containing protein</fullName>
    </submittedName>
</protein>
<dbReference type="SUPFAM" id="SSF52540">
    <property type="entry name" value="P-loop containing nucleoside triphosphate hydrolases"/>
    <property type="match status" value="1"/>
</dbReference>
<dbReference type="Gene3D" id="3.40.50.300">
    <property type="entry name" value="P-loop containing nucleotide triphosphate hydrolases"/>
    <property type="match status" value="1"/>
</dbReference>
<keyword evidence="2" id="KW-0813">Transport</keyword>
<evidence type="ECO:0000313" key="7">
    <source>
        <dbReference type="Proteomes" id="UP000291758"/>
    </source>
</evidence>
<dbReference type="OrthoDB" id="9804819at2"/>
<evidence type="ECO:0000256" key="3">
    <source>
        <dbReference type="ARBA" id="ARBA00022741"/>
    </source>
</evidence>
<proteinExistence type="inferred from homology"/>
<dbReference type="RefSeq" id="WP_129204109.1">
    <property type="nucleotide sequence ID" value="NZ_CP035495.1"/>
</dbReference>
<dbReference type="KEGG" id="xyl:ET495_08135"/>
<name>A0A4P6EKT0_9MICO</name>
<accession>A0A4P6EKT0</accession>
<evidence type="ECO:0000259" key="5">
    <source>
        <dbReference type="PROSITE" id="PS50893"/>
    </source>
</evidence>
<sequence length="317" mass="32483">MIELQELTKVYGSKVAVDHVSAVVQPGRVTGFLGPNGAGKSTTMRAILGLDRPTSGRALVNGRPFERTSAPLSEVGALLDAKAADGARSARNHLLALGATVGAGPRRVEAVLEVVGLSEVAHRRVGLFSLGMSQRLGIAAALLAEPQVLILDEPVNGLDVDGIQWIRNLLTQLAGEGCTILLSSHLMSEMELVADHLLVIGQGRILADSPIEEFIARSTGGAVSVGSPDAAVLVPLLARAGGSVAVGGDALVQVRGLDAGLIGDIAAQAGVRLHHLAPVGASLESAYWALTRGSVEYGSGSAQVSAVQDSIETKEAA</sequence>
<dbReference type="AlphaFoldDB" id="A0A4P6EKT0"/>
<evidence type="ECO:0000256" key="4">
    <source>
        <dbReference type="ARBA" id="ARBA00022840"/>
    </source>
</evidence>
<dbReference type="PROSITE" id="PS00211">
    <property type="entry name" value="ABC_TRANSPORTER_1"/>
    <property type="match status" value="1"/>
</dbReference>